<feature type="transmembrane region" description="Helical" evidence="1">
    <location>
        <begin position="125"/>
        <end position="144"/>
    </location>
</feature>
<dbReference type="EMBL" id="DVNG01000025">
    <property type="protein sequence ID" value="HIU49733.1"/>
    <property type="molecule type" value="Genomic_DNA"/>
</dbReference>
<feature type="transmembrane region" description="Helical" evidence="1">
    <location>
        <begin position="156"/>
        <end position="174"/>
    </location>
</feature>
<keyword evidence="1" id="KW-0472">Membrane</keyword>
<dbReference type="AlphaFoldDB" id="A0A9D1S7X4"/>
<reference evidence="2" key="2">
    <citation type="journal article" date="2021" name="PeerJ">
        <title>Extensive microbial diversity within the chicken gut microbiome revealed by metagenomics and culture.</title>
        <authorList>
            <person name="Gilroy R."/>
            <person name="Ravi A."/>
            <person name="Getino M."/>
            <person name="Pursley I."/>
            <person name="Horton D.L."/>
            <person name="Alikhan N.F."/>
            <person name="Baker D."/>
            <person name="Gharbi K."/>
            <person name="Hall N."/>
            <person name="Watson M."/>
            <person name="Adriaenssens E.M."/>
            <person name="Foster-Nyarko E."/>
            <person name="Jarju S."/>
            <person name="Secka A."/>
            <person name="Antonio M."/>
            <person name="Oren A."/>
            <person name="Chaudhuri R.R."/>
            <person name="La Ragione R."/>
            <person name="Hildebrand F."/>
            <person name="Pallen M.J."/>
        </authorList>
    </citation>
    <scope>NUCLEOTIDE SEQUENCE</scope>
    <source>
        <strain evidence="2">ChiGjej1B1-1684</strain>
    </source>
</reference>
<sequence length="206" mass="24554">MKTEQQINEYANLRGEISQRMTRNNNLITFTITTTVAILSFAIKENLTILFLLPFCIIIPMSMRIAYSRSSLSKISSYMIVFLEEDLDGMQWETRNILLFENKRKEKHKHKLIDKCTSFISKITILRYYDCLILSISCYFLYVYDYLKDKEISANIFIPILIPLPLVLWEILIAKRMNTMEKEKLHWIDTWNTIKKQELEKNIIKH</sequence>
<evidence type="ECO:0000256" key="1">
    <source>
        <dbReference type="SAM" id="Phobius"/>
    </source>
</evidence>
<protein>
    <submittedName>
        <fullName evidence="2">Uncharacterized protein</fullName>
    </submittedName>
</protein>
<dbReference type="Proteomes" id="UP000824118">
    <property type="component" value="Unassembled WGS sequence"/>
</dbReference>
<accession>A0A9D1S7X4</accession>
<name>A0A9D1S7X4_9FIRM</name>
<gene>
    <name evidence="2" type="ORF">IAD22_01800</name>
</gene>
<comment type="caution">
    <text evidence="2">The sequence shown here is derived from an EMBL/GenBank/DDBJ whole genome shotgun (WGS) entry which is preliminary data.</text>
</comment>
<organism evidence="2 3">
    <name type="scientific">Candidatus Limousia pullorum</name>
    <dbReference type="NCBI Taxonomy" id="2840860"/>
    <lineage>
        <taxon>Bacteria</taxon>
        <taxon>Bacillati</taxon>
        <taxon>Bacillota</taxon>
        <taxon>Clostridia</taxon>
        <taxon>Eubacteriales</taxon>
        <taxon>Oscillospiraceae</taxon>
        <taxon>Oscillospiraceae incertae sedis</taxon>
        <taxon>Candidatus Limousia</taxon>
    </lineage>
</organism>
<keyword evidence="1" id="KW-0812">Transmembrane</keyword>
<proteinExistence type="predicted"/>
<feature type="transmembrane region" description="Helical" evidence="1">
    <location>
        <begin position="49"/>
        <end position="67"/>
    </location>
</feature>
<evidence type="ECO:0000313" key="2">
    <source>
        <dbReference type="EMBL" id="HIU49733.1"/>
    </source>
</evidence>
<evidence type="ECO:0000313" key="3">
    <source>
        <dbReference type="Proteomes" id="UP000824118"/>
    </source>
</evidence>
<reference evidence="2" key="1">
    <citation type="submission" date="2020-10" db="EMBL/GenBank/DDBJ databases">
        <authorList>
            <person name="Gilroy R."/>
        </authorList>
    </citation>
    <scope>NUCLEOTIDE SEQUENCE</scope>
    <source>
        <strain evidence="2">ChiGjej1B1-1684</strain>
    </source>
</reference>
<feature type="transmembrane region" description="Helical" evidence="1">
    <location>
        <begin position="27"/>
        <end position="43"/>
    </location>
</feature>
<keyword evidence="1" id="KW-1133">Transmembrane helix</keyword>